<accession>A0A7M7QFY9</accession>
<evidence type="ECO:0000313" key="3">
    <source>
        <dbReference type="Proteomes" id="UP000002358"/>
    </source>
</evidence>
<keyword evidence="1" id="KW-1133">Transmembrane helix</keyword>
<dbReference type="EnsemblMetazoa" id="XM_031929724">
    <property type="protein sequence ID" value="XP_031785584"/>
    <property type="gene ID" value="LOC116417272"/>
</dbReference>
<dbReference type="Proteomes" id="UP000002358">
    <property type="component" value="Chromosome 4"/>
</dbReference>
<evidence type="ECO:0000256" key="1">
    <source>
        <dbReference type="SAM" id="Phobius"/>
    </source>
</evidence>
<keyword evidence="1" id="KW-0472">Membrane</keyword>
<dbReference type="InParanoid" id="A0A7M7QFY9"/>
<dbReference type="GeneID" id="116417272"/>
<keyword evidence="1" id="KW-0812">Transmembrane</keyword>
<evidence type="ECO:0000313" key="2">
    <source>
        <dbReference type="EnsemblMetazoa" id="XP_031785584"/>
    </source>
</evidence>
<dbReference type="KEGG" id="nvi:116417272"/>
<organism evidence="2 3">
    <name type="scientific">Nasonia vitripennis</name>
    <name type="common">Parasitic wasp</name>
    <dbReference type="NCBI Taxonomy" id="7425"/>
    <lineage>
        <taxon>Eukaryota</taxon>
        <taxon>Metazoa</taxon>
        <taxon>Ecdysozoa</taxon>
        <taxon>Arthropoda</taxon>
        <taxon>Hexapoda</taxon>
        <taxon>Insecta</taxon>
        <taxon>Pterygota</taxon>
        <taxon>Neoptera</taxon>
        <taxon>Endopterygota</taxon>
        <taxon>Hymenoptera</taxon>
        <taxon>Apocrita</taxon>
        <taxon>Proctotrupomorpha</taxon>
        <taxon>Chalcidoidea</taxon>
        <taxon>Pteromalidae</taxon>
        <taxon>Pteromalinae</taxon>
        <taxon>Nasonia</taxon>
    </lineage>
</organism>
<proteinExistence type="predicted"/>
<dbReference type="AlphaFoldDB" id="A0A7M7QFY9"/>
<dbReference type="RefSeq" id="XP_031785584.1">
    <property type="nucleotide sequence ID" value="XM_031929724.1"/>
</dbReference>
<reference evidence="2" key="1">
    <citation type="submission" date="2021-01" db="UniProtKB">
        <authorList>
            <consortium name="EnsemblMetazoa"/>
        </authorList>
    </citation>
    <scope>IDENTIFICATION</scope>
</reference>
<name>A0A7M7QFY9_NASVI</name>
<feature type="transmembrane region" description="Helical" evidence="1">
    <location>
        <begin position="7"/>
        <end position="25"/>
    </location>
</feature>
<keyword evidence="3" id="KW-1185">Reference proteome</keyword>
<protein>
    <submittedName>
        <fullName evidence="2">Uncharacterized protein</fullName>
    </submittedName>
</protein>
<sequence length="144" mass="16308">MYKSVHACAYVRIFNFFLFFITTLVDSVPVSFELNQILDAPIFYGNVECKTPFKAAIMRLDQLAADMIEVKQEVISLKGNQAAVTNFLADKKVVVKSTADFEGKYQTTIPLARYEDFQAVEEKLKTDGLFKKDVILFRAQVSCS</sequence>